<evidence type="ECO:0000313" key="4">
    <source>
        <dbReference type="Proteomes" id="UP001595685"/>
    </source>
</evidence>
<feature type="signal peptide" evidence="2">
    <location>
        <begin position="1"/>
        <end position="25"/>
    </location>
</feature>
<proteinExistence type="predicted"/>
<reference evidence="4" key="1">
    <citation type="journal article" date="2019" name="Int. J. Syst. Evol. Microbiol.">
        <title>The Global Catalogue of Microorganisms (GCM) 10K type strain sequencing project: providing services to taxonomists for standard genome sequencing and annotation.</title>
        <authorList>
            <consortium name="The Broad Institute Genomics Platform"/>
            <consortium name="The Broad Institute Genome Sequencing Center for Infectious Disease"/>
            <person name="Wu L."/>
            <person name="Ma J."/>
        </authorList>
    </citation>
    <scope>NUCLEOTIDE SEQUENCE [LARGE SCALE GENOMIC DNA]</scope>
    <source>
        <strain evidence="4">NCAIM B.02333</strain>
    </source>
</reference>
<keyword evidence="4" id="KW-1185">Reference proteome</keyword>
<dbReference type="Proteomes" id="UP001595685">
    <property type="component" value="Unassembled WGS sequence"/>
</dbReference>
<sequence length="204" mass="20223">MARAAIVGVGVLTAVAAVLTLPACGGDGAAPGAAPPAVTLPAGATAAPAATAGPSPGGQVLLPDLDQFSPPPSGVLGEVDEDTGQLIEAQAVPTWDEPSRAEAVAAAETAMAAFARPDLEDVAWWDGVEPLLSAEAARSYAYVDPASIPATGLTGAGTLVEQTSAYVAGVQVPTDAGTYLLILSRTDAAAPWLVERFDPPAEVG</sequence>
<organism evidence="3 4">
    <name type="scientific">Aquipuribacter hungaricus</name>
    <dbReference type="NCBI Taxonomy" id="545624"/>
    <lineage>
        <taxon>Bacteria</taxon>
        <taxon>Bacillati</taxon>
        <taxon>Actinomycetota</taxon>
        <taxon>Actinomycetes</taxon>
        <taxon>Micrococcales</taxon>
        <taxon>Intrasporangiaceae</taxon>
        <taxon>Aquipuribacter</taxon>
    </lineage>
</organism>
<comment type="caution">
    <text evidence="3">The sequence shown here is derived from an EMBL/GenBank/DDBJ whole genome shotgun (WGS) entry which is preliminary data.</text>
</comment>
<gene>
    <name evidence="3" type="ORF">ACFOLH_19065</name>
</gene>
<protein>
    <submittedName>
        <fullName evidence="3">Uncharacterized protein</fullName>
    </submittedName>
</protein>
<dbReference type="RefSeq" id="WP_376984333.1">
    <property type="nucleotide sequence ID" value="NZ_JBHRWW010000024.1"/>
</dbReference>
<feature type="compositionally biased region" description="Low complexity" evidence="1">
    <location>
        <begin position="47"/>
        <end position="58"/>
    </location>
</feature>
<evidence type="ECO:0000256" key="1">
    <source>
        <dbReference type="SAM" id="MobiDB-lite"/>
    </source>
</evidence>
<feature type="chain" id="PRO_5045455823" evidence="2">
    <location>
        <begin position="26"/>
        <end position="204"/>
    </location>
</feature>
<evidence type="ECO:0000256" key="2">
    <source>
        <dbReference type="SAM" id="SignalP"/>
    </source>
</evidence>
<evidence type="ECO:0000313" key="3">
    <source>
        <dbReference type="EMBL" id="MFC3690455.1"/>
    </source>
</evidence>
<accession>A0ABV7WKN6</accession>
<feature type="region of interest" description="Disordered" evidence="1">
    <location>
        <begin position="47"/>
        <end position="71"/>
    </location>
</feature>
<name>A0ABV7WKN6_9MICO</name>
<dbReference type="EMBL" id="JBHRWW010000024">
    <property type="protein sequence ID" value="MFC3690455.1"/>
    <property type="molecule type" value="Genomic_DNA"/>
</dbReference>
<keyword evidence="2" id="KW-0732">Signal</keyword>